<protein>
    <recommendedName>
        <fullName evidence="11">ABC3 transporter permease protein domain-containing protein</fullName>
    </recommendedName>
</protein>
<keyword evidence="3 6" id="KW-0812">Transmembrane</keyword>
<evidence type="ECO:0000313" key="10">
    <source>
        <dbReference type="Proteomes" id="UP000253226"/>
    </source>
</evidence>
<keyword evidence="4 6" id="KW-1133">Transmembrane helix</keyword>
<evidence type="ECO:0000256" key="5">
    <source>
        <dbReference type="ARBA" id="ARBA00023136"/>
    </source>
</evidence>
<feature type="transmembrane region" description="Helical" evidence="6">
    <location>
        <begin position="830"/>
        <end position="852"/>
    </location>
</feature>
<sequence length="865" mass="92632">MRMSGLTTSQSGMRHYVAGLSFALRLLRKPGIPIWALFATLVFAITTLTLTVSLTHSVRDALRQSAEQTIGGDISLRLFHRPPSAPELDFLKTFGTLSVSAEQRIMVRSNSEDAGILSELKAIDRNYPLFGDLSLTDGIAIQDALAVQDGMPGAVVDQTLLDQSGLTLGDETTIGNQPYQIRAVLLAEPERKFRLFSLGPRVLVGLAPYQANLLSSSGKQIYWYSRLKRPNDAPFSNDQIIAKIEQKFPDSGWRIVNAADGIPGIERIGEFASAFVSLTGIAIFAITMTAISNALRADLTARQQQFAILRSIGTRPAQLRFAIACQITLITLAAMITSSALALVILHAVSPTLTVQLGIDIAPSLTDRMLITGFVACFVSLIAIHPVREACATSPATLFRHQATKTGLEQSPPNARTWRRYLLPVFLCIAATGFAVRMIDLGWFALVLIVILGFCVAGFTGLGLLIRKAADILATRYKAAPATRLALRNIARKSSPTVTITASFGLAVSCLFAVILFGTIAGHHLKSVLPATAPDLVFFDLPPDQSNAFRAAALADPAVQSINQMPFLHGRVTRINDIPTHLADIPRRFDWFIRGDRGLSWAAEPTGAMQHNPLVTGQWWASDSINEQLASLDVEIANALGIGVGDHITVNILGQQVQVTIANLRQIDWTQLDLDFPMILSPMDPPFDHGVISAVRLVQSPHAADPVAERLQTLFPGTPMIKVPDVLDRLSALFDQVLMALVIVTVLATVGAVLVILTGLIALRGRATGDLAMLRALGIQPNQIARTGALETGIVVAGSGICGMVAGTFIALIAAFSIGSVKAGELAALIGPVGLGSFAVICMIGFGGGWMLQASSLRSQPGWRG</sequence>
<dbReference type="OrthoDB" id="9775544at2"/>
<feature type="transmembrane region" description="Helical" evidence="6">
    <location>
        <begin position="421"/>
        <end position="439"/>
    </location>
</feature>
<dbReference type="InterPro" id="IPR038766">
    <property type="entry name" value="Membrane_comp_ABC_pdt"/>
</dbReference>
<feature type="transmembrane region" description="Helical" evidence="6">
    <location>
        <begin position="369"/>
        <end position="387"/>
    </location>
</feature>
<feature type="transmembrane region" description="Helical" evidence="6">
    <location>
        <begin position="794"/>
        <end position="818"/>
    </location>
</feature>
<feature type="transmembrane region" description="Helical" evidence="6">
    <location>
        <begin position="737"/>
        <end position="763"/>
    </location>
</feature>
<dbReference type="Proteomes" id="UP000253226">
    <property type="component" value="Unassembled WGS sequence"/>
</dbReference>
<evidence type="ECO:0000313" key="9">
    <source>
        <dbReference type="EMBL" id="RCK37414.1"/>
    </source>
</evidence>
<dbReference type="Pfam" id="PF02687">
    <property type="entry name" value="FtsX"/>
    <property type="match status" value="1"/>
</dbReference>
<dbReference type="InterPro" id="IPR025857">
    <property type="entry name" value="MacB_PCD"/>
</dbReference>
<dbReference type="AlphaFoldDB" id="A0A367W7J0"/>
<feature type="domain" description="ABC3 transporter permease C-terminal" evidence="7">
    <location>
        <begin position="280"/>
        <end position="382"/>
    </location>
</feature>
<evidence type="ECO:0000256" key="2">
    <source>
        <dbReference type="ARBA" id="ARBA00022475"/>
    </source>
</evidence>
<dbReference type="PANTHER" id="PTHR30287">
    <property type="entry name" value="MEMBRANE COMPONENT OF PREDICTED ABC SUPERFAMILY METABOLITE UPTAKE TRANSPORTER"/>
    <property type="match status" value="1"/>
</dbReference>
<reference evidence="9 10" key="1">
    <citation type="submission" date="2014-07" db="EMBL/GenBank/DDBJ databases">
        <title>Draft genome sequence of Thalassospira profundimaris 35.</title>
        <authorList>
            <person name="Lai Q."/>
            <person name="Shao Z."/>
        </authorList>
    </citation>
    <scope>NUCLEOTIDE SEQUENCE [LARGE SCALE GENOMIC DNA]</scope>
    <source>
        <strain evidence="9 10">35</strain>
    </source>
</reference>
<dbReference type="Pfam" id="PF12704">
    <property type="entry name" value="MacB_PCD"/>
    <property type="match status" value="1"/>
</dbReference>
<proteinExistence type="predicted"/>
<keyword evidence="5 6" id="KW-0472">Membrane</keyword>
<feature type="transmembrane region" description="Helical" evidence="6">
    <location>
        <begin position="271"/>
        <end position="295"/>
    </location>
</feature>
<evidence type="ECO:0000256" key="6">
    <source>
        <dbReference type="SAM" id="Phobius"/>
    </source>
</evidence>
<feature type="transmembrane region" description="Helical" evidence="6">
    <location>
        <begin position="498"/>
        <end position="520"/>
    </location>
</feature>
<comment type="subcellular location">
    <subcellularLocation>
        <location evidence="1">Cell membrane</location>
        <topology evidence="1">Multi-pass membrane protein</topology>
    </subcellularLocation>
</comment>
<evidence type="ECO:0000259" key="8">
    <source>
        <dbReference type="Pfam" id="PF12704"/>
    </source>
</evidence>
<dbReference type="PANTHER" id="PTHR30287:SF1">
    <property type="entry name" value="INNER MEMBRANE PROTEIN"/>
    <property type="match status" value="1"/>
</dbReference>
<feature type="domain" description="MacB-like periplasmic core" evidence="8">
    <location>
        <begin position="40"/>
        <end position="228"/>
    </location>
</feature>
<evidence type="ECO:0000259" key="7">
    <source>
        <dbReference type="Pfam" id="PF02687"/>
    </source>
</evidence>
<evidence type="ECO:0000256" key="3">
    <source>
        <dbReference type="ARBA" id="ARBA00022692"/>
    </source>
</evidence>
<evidence type="ECO:0008006" key="11">
    <source>
        <dbReference type="Google" id="ProtNLM"/>
    </source>
</evidence>
<dbReference type="GO" id="GO:0005886">
    <property type="term" value="C:plasma membrane"/>
    <property type="evidence" value="ECO:0007669"/>
    <property type="project" value="UniProtKB-SubCell"/>
</dbReference>
<feature type="transmembrane region" description="Helical" evidence="6">
    <location>
        <begin position="321"/>
        <end position="349"/>
    </location>
</feature>
<feature type="transmembrane region" description="Helical" evidence="6">
    <location>
        <begin position="445"/>
        <end position="466"/>
    </location>
</feature>
<accession>A0A367W7J0</accession>
<organism evidence="9 10">
    <name type="scientific">Thalassospira profundimaris</name>
    <dbReference type="NCBI Taxonomy" id="502049"/>
    <lineage>
        <taxon>Bacteria</taxon>
        <taxon>Pseudomonadati</taxon>
        <taxon>Pseudomonadota</taxon>
        <taxon>Alphaproteobacteria</taxon>
        <taxon>Rhodospirillales</taxon>
        <taxon>Thalassospiraceae</taxon>
        <taxon>Thalassospira</taxon>
    </lineage>
</organism>
<evidence type="ECO:0000256" key="1">
    <source>
        <dbReference type="ARBA" id="ARBA00004651"/>
    </source>
</evidence>
<evidence type="ECO:0000256" key="4">
    <source>
        <dbReference type="ARBA" id="ARBA00022989"/>
    </source>
</evidence>
<feature type="transmembrane region" description="Helical" evidence="6">
    <location>
        <begin position="34"/>
        <end position="54"/>
    </location>
</feature>
<dbReference type="InterPro" id="IPR003838">
    <property type="entry name" value="ABC3_permease_C"/>
</dbReference>
<dbReference type="EMBL" id="JPWF01000005">
    <property type="protein sequence ID" value="RCK37414.1"/>
    <property type="molecule type" value="Genomic_DNA"/>
</dbReference>
<comment type="caution">
    <text evidence="9">The sequence shown here is derived from an EMBL/GenBank/DDBJ whole genome shotgun (WGS) entry which is preliminary data.</text>
</comment>
<name>A0A367W7J0_9PROT</name>
<keyword evidence="2" id="KW-1003">Cell membrane</keyword>
<gene>
    <name evidence="9" type="ORF">TH19_09070</name>
</gene>